<reference evidence="1" key="1">
    <citation type="submission" date="2020-09" db="EMBL/GenBank/DDBJ databases">
        <authorList>
            <person name="Dalcin Martins P."/>
        </authorList>
    </citation>
    <scope>NUCLEOTIDE SEQUENCE</scope>
    <source>
        <strain evidence="1">MAG47</strain>
    </source>
</reference>
<name>A0A8I0NBG7_BRUAN</name>
<reference evidence="1" key="2">
    <citation type="submission" date="2020-10" db="EMBL/GenBank/DDBJ databases">
        <title>Enrichment of novel Verrucomicrobia, Bacteroidetes and Krumholzibacteria in an oxygen-limited, methane- and iron-fed bioreactor inoculated with Bothnian Sea sediments.</title>
        <authorList>
            <person name="Martins P.D."/>
            <person name="de Jong A."/>
            <person name="Lenstra W.K."/>
            <person name="van Helmond N.A.G.M."/>
            <person name="Slomp C.P."/>
            <person name="Jetten M.S.M."/>
            <person name="Welte C.U."/>
            <person name="Rasigraf O."/>
        </authorList>
    </citation>
    <scope>NUCLEOTIDE SEQUENCE</scope>
    <source>
        <strain evidence="1">MAG47</strain>
    </source>
</reference>
<protein>
    <submittedName>
        <fullName evidence="1">Uncharacterized protein</fullName>
    </submittedName>
</protein>
<organism evidence="1 2">
    <name type="scientific">Brucella anthropi</name>
    <name type="common">Ochrobactrum anthropi</name>
    <dbReference type="NCBI Taxonomy" id="529"/>
    <lineage>
        <taxon>Bacteria</taxon>
        <taxon>Pseudomonadati</taxon>
        <taxon>Pseudomonadota</taxon>
        <taxon>Alphaproteobacteria</taxon>
        <taxon>Hyphomicrobiales</taxon>
        <taxon>Brucellaceae</taxon>
        <taxon>Brucella/Ochrobactrum group</taxon>
        <taxon>Brucella</taxon>
    </lineage>
</organism>
<sequence>MSRVLAVSQRQAQTLMRAAEAEEAIVEVLFGNTTIRLIPKCHASVGKPALDEIPSNDAFSSLDDYKAWRKKSRDHRD</sequence>
<proteinExistence type="predicted"/>
<comment type="caution">
    <text evidence="1">The sequence shown here is derived from an EMBL/GenBank/DDBJ whole genome shotgun (WGS) entry which is preliminary data.</text>
</comment>
<gene>
    <name evidence="1" type="ORF">IH622_23155</name>
</gene>
<dbReference type="EMBL" id="JACZKO010000063">
    <property type="protein sequence ID" value="MBE0563696.1"/>
    <property type="molecule type" value="Genomic_DNA"/>
</dbReference>
<evidence type="ECO:0000313" key="2">
    <source>
        <dbReference type="Proteomes" id="UP000642265"/>
    </source>
</evidence>
<dbReference type="Proteomes" id="UP000642265">
    <property type="component" value="Unassembled WGS sequence"/>
</dbReference>
<dbReference type="AlphaFoldDB" id="A0A8I0NBG7"/>
<accession>A0A8I0NBG7</accession>
<evidence type="ECO:0000313" key="1">
    <source>
        <dbReference type="EMBL" id="MBE0563696.1"/>
    </source>
</evidence>